<evidence type="ECO:0000313" key="4">
    <source>
        <dbReference type="Proteomes" id="UP000002601"/>
    </source>
</evidence>
<dbReference type="HOGENOM" id="CLU_1394346_0_0_7"/>
<feature type="transmembrane region" description="Helical" evidence="1">
    <location>
        <begin position="29"/>
        <end position="50"/>
    </location>
</feature>
<dbReference type="Proteomes" id="UP000002601">
    <property type="component" value="Chromosome"/>
</dbReference>
<evidence type="ECO:0000259" key="2">
    <source>
        <dbReference type="Pfam" id="PF18160"/>
    </source>
</evidence>
<dbReference type="NCBIfam" id="NF033631">
    <property type="entry name" value="SLATT_5"/>
    <property type="match status" value="1"/>
</dbReference>
<protein>
    <recommendedName>
        <fullName evidence="2">SMODS and SLOG-associating 2TM effector domain-containing protein</fullName>
    </recommendedName>
</protein>
<organism evidence="3 4">
    <name type="scientific">Maridesulfovibrio salexigens (strain ATCC 14822 / DSM 2638 / NCIMB 8403 / VKM B-1763)</name>
    <name type="common">Desulfovibrio salexigens</name>
    <dbReference type="NCBI Taxonomy" id="526222"/>
    <lineage>
        <taxon>Bacteria</taxon>
        <taxon>Pseudomonadati</taxon>
        <taxon>Thermodesulfobacteriota</taxon>
        <taxon>Desulfovibrionia</taxon>
        <taxon>Desulfovibrionales</taxon>
        <taxon>Desulfovibrionaceae</taxon>
        <taxon>Maridesulfovibrio</taxon>
    </lineage>
</organism>
<reference evidence="3 4" key="1">
    <citation type="submission" date="2009-06" db="EMBL/GenBank/DDBJ databases">
        <title>Complete sequence of Desulfovibrio salexigens DSM 2638.</title>
        <authorList>
            <consortium name="US DOE Joint Genome Institute"/>
            <person name="Lucas S."/>
            <person name="Copeland A."/>
            <person name="Lapidus A."/>
            <person name="Glavina del Rio T."/>
            <person name="Tice H."/>
            <person name="Bruce D."/>
            <person name="Goodwin L."/>
            <person name="Pitluck S."/>
            <person name="Munk A.C."/>
            <person name="Brettin T."/>
            <person name="Detter J.C."/>
            <person name="Han C."/>
            <person name="Tapia R."/>
            <person name="Larimer F."/>
            <person name="Land M."/>
            <person name="Hauser L."/>
            <person name="Kyrpides N."/>
            <person name="Anderson I."/>
            <person name="Wall J.D."/>
            <person name="Arkin A.P."/>
            <person name="Dehal P."/>
            <person name="Chivian D."/>
            <person name="Giles B."/>
            <person name="Hazen T.C."/>
        </authorList>
    </citation>
    <scope>NUCLEOTIDE SEQUENCE [LARGE SCALE GENOMIC DNA]</scope>
    <source>
        <strain evidence="4">ATCC 14822 / DSM 2638 / NCIMB 8403 / VKM B-1763</strain>
    </source>
</reference>
<feature type="domain" description="SMODS and SLOG-associating 2TM effector" evidence="2">
    <location>
        <begin position="6"/>
        <end position="189"/>
    </location>
</feature>
<keyword evidence="1" id="KW-0472">Membrane</keyword>
<evidence type="ECO:0000313" key="3">
    <source>
        <dbReference type="EMBL" id="ACS79722.1"/>
    </source>
</evidence>
<accession>C6BT18</accession>
<dbReference type="EMBL" id="CP001649">
    <property type="protein sequence ID" value="ACS79722.1"/>
    <property type="molecule type" value="Genomic_DNA"/>
</dbReference>
<keyword evidence="1" id="KW-0812">Transmembrane</keyword>
<keyword evidence="4" id="KW-1185">Reference proteome</keyword>
<feature type="transmembrane region" description="Helical" evidence="1">
    <location>
        <begin position="173"/>
        <end position="192"/>
    </location>
</feature>
<dbReference type="InterPro" id="IPR041115">
    <property type="entry name" value="SLATT_5"/>
</dbReference>
<dbReference type="KEGG" id="dsa:Desal_1660"/>
<dbReference type="AlphaFoldDB" id="C6BT18"/>
<keyword evidence="1" id="KW-1133">Transmembrane helix</keyword>
<gene>
    <name evidence="3" type="ordered locus">Desal_1660</name>
</gene>
<dbReference type="Pfam" id="PF18160">
    <property type="entry name" value="SLATT_5"/>
    <property type="match status" value="1"/>
</dbReference>
<name>C6BT18_MARSD</name>
<sequence length="195" mass="22687">MISLIKIMARTKRNRFRAAVRLEREHGDITFVITVCSIGVIAFSLVPLFFAENMTATMKSLLGFFNVVLSICIICLTLLQDSKKREKKSELFRRSGLELIGVIHNAKAVLESKGVTEEKYNIIVERYIRVLTNYRVAHEDVDDMINGARFNRNFFKKILHLAWGWTYVSRYRIFFLFFCLLLLGLICYVYNISIV</sequence>
<feature type="transmembrane region" description="Helical" evidence="1">
    <location>
        <begin position="62"/>
        <end position="79"/>
    </location>
</feature>
<proteinExistence type="predicted"/>
<dbReference type="STRING" id="526222.Desal_1660"/>
<evidence type="ECO:0000256" key="1">
    <source>
        <dbReference type="SAM" id="Phobius"/>
    </source>
</evidence>